<dbReference type="PANTHER" id="PTHR13887:SF41">
    <property type="entry name" value="THIOREDOXIN SUPERFAMILY PROTEIN"/>
    <property type="match status" value="1"/>
</dbReference>
<organism evidence="2 3">
    <name type="scientific">Aquipseudomonas campi</name>
    <dbReference type="NCBI Taxonomy" id="2731681"/>
    <lineage>
        <taxon>Bacteria</taxon>
        <taxon>Pseudomonadati</taxon>
        <taxon>Pseudomonadota</taxon>
        <taxon>Gammaproteobacteria</taxon>
        <taxon>Pseudomonadales</taxon>
        <taxon>Pseudomonadaceae</taxon>
        <taxon>Aquipseudomonas</taxon>
    </lineage>
</organism>
<protein>
    <submittedName>
        <fullName evidence="2">DsbA family oxidoreductase</fullName>
    </submittedName>
</protein>
<reference evidence="2" key="1">
    <citation type="submission" date="2020-07" db="EMBL/GenBank/DDBJ databases">
        <title>Nitrate ammonifying Pseudomonas campi sp. nov. isolated from German agricultural grassland.</title>
        <authorList>
            <person name="Timsy T."/>
            <person name="Ulrich A."/>
            <person name="Spanner T."/>
            <person name="Foesel B."/>
            <person name="Kolb S."/>
            <person name="Horn M.A."/>
            <person name="Behrendt U."/>
        </authorList>
    </citation>
    <scope>NUCLEOTIDE SEQUENCE</scope>
    <source>
        <strain evidence="2">S1-A32-2</strain>
    </source>
</reference>
<evidence type="ECO:0000259" key="1">
    <source>
        <dbReference type="Pfam" id="PF01323"/>
    </source>
</evidence>
<evidence type="ECO:0000313" key="3">
    <source>
        <dbReference type="Proteomes" id="UP000501379"/>
    </source>
</evidence>
<dbReference type="Proteomes" id="UP000501379">
    <property type="component" value="Chromosome"/>
</dbReference>
<dbReference type="RefSeq" id="WP_173207178.1">
    <property type="nucleotide sequence ID" value="NZ_CP053697.2"/>
</dbReference>
<dbReference type="PANTHER" id="PTHR13887">
    <property type="entry name" value="GLUTATHIONE S-TRANSFERASE KAPPA"/>
    <property type="match status" value="1"/>
</dbReference>
<sequence length="221" mass="24015">MSRSLRIDVFFDFICPWCLIGKRQLERALAQLRASRPEVAVDLVWHGVQLLPHMPAQGEPFAEFYLNRLGSAEAVRMRQAQVQQAAAAAGLEIDLTRIARMPNTADAHRLLQRAEALAEPAQRDALLERLFAAYFQHGEDLGARATLLSIAESCGLERSAVADCLRGDGEPFVGLVNAAAGGVPHFILDRRQSVSGAQPAEVLLAAMLETLAYSAAQELSA</sequence>
<dbReference type="KEGG" id="pcam:HNE05_09200"/>
<dbReference type="Pfam" id="PF01323">
    <property type="entry name" value="DSBA"/>
    <property type="match status" value="1"/>
</dbReference>
<dbReference type="Gene3D" id="3.40.30.10">
    <property type="entry name" value="Glutaredoxin"/>
    <property type="match status" value="1"/>
</dbReference>
<name>A0A6M8FFC1_9GAMM</name>
<dbReference type="CDD" id="cd03024">
    <property type="entry name" value="DsbA_FrnE"/>
    <property type="match status" value="1"/>
</dbReference>
<dbReference type="InterPro" id="IPR001853">
    <property type="entry name" value="DSBA-like_thioredoxin_dom"/>
</dbReference>
<dbReference type="EMBL" id="CP053697">
    <property type="protein sequence ID" value="QKE63527.1"/>
    <property type="molecule type" value="Genomic_DNA"/>
</dbReference>
<keyword evidence="3" id="KW-1185">Reference proteome</keyword>
<feature type="domain" description="DSBA-like thioredoxin" evidence="1">
    <location>
        <begin position="7"/>
        <end position="165"/>
    </location>
</feature>
<dbReference type="AlphaFoldDB" id="A0A6M8FFC1"/>
<dbReference type="GO" id="GO:0016491">
    <property type="term" value="F:oxidoreductase activity"/>
    <property type="evidence" value="ECO:0007669"/>
    <property type="project" value="InterPro"/>
</dbReference>
<dbReference type="InterPro" id="IPR036249">
    <property type="entry name" value="Thioredoxin-like_sf"/>
</dbReference>
<gene>
    <name evidence="2" type="ORF">HNE05_09200</name>
</gene>
<evidence type="ECO:0000313" key="2">
    <source>
        <dbReference type="EMBL" id="QKE63527.1"/>
    </source>
</evidence>
<proteinExistence type="predicted"/>
<accession>A0A6M8FFC1</accession>
<dbReference type="SUPFAM" id="SSF52833">
    <property type="entry name" value="Thioredoxin-like"/>
    <property type="match status" value="1"/>
</dbReference>